<dbReference type="PROSITE" id="PS50943">
    <property type="entry name" value="HTH_CROC1"/>
    <property type="match status" value="1"/>
</dbReference>
<dbReference type="RefSeq" id="WP_183571629.1">
    <property type="nucleotide sequence ID" value="NZ_JACHOP010000017.1"/>
</dbReference>
<evidence type="ECO:0000313" key="3">
    <source>
        <dbReference type="Proteomes" id="UP000583454"/>
    </source>
</evidence>
<reference evidence="2 3" key="1">
    <citation type="submission" date="2020-08" db="EMBL/GenBank/DDBJ databases">
        <title>Genomic Encyclopedia of Type Strains, Phase IV (KMG-IV): sequencing the most valuable type-strain genomes for metagenomic binning, comparative biology and taxonomic classification.</title>
        <authorList>
            <person name="Goeker M."/>
        </authorList>
    </citation>
    <scope>NUCLEOTIDE SEQUENCE [LARGE SCALE GENOMIC DNA]</scope>
    <source>
        <strain evidence="2 3">DSM 2163</strain>
    </source>
</reference>
<dbReference type="Pfam" id="PF01381">
    <property type="entry name" value="HTH_3"/>
    <property type="match status" value="1"/>
</dbReference>
<gene>
    <name evidence="2" type="ORF">HNR00_003565</name>
</gene>
<accession>A0A840ZP66</accession>
<dbReference type="Proteomes" id="UP000583454">
    <property type="component" value="Unassembled WGS sequence"/>
</dbReference>
<evidence type="ECO:0000259" key="1">
    <source>
        <dbReference type="PROSITE" id="PS50943"/>
    </source>
</evidence>
<protein>
    <submittedName>
        <fullName evidence="2">Transcriptional regulator with XRE-family HTH domain</fullName>
    </submittedName>
</protein>
<keyword evidence="3" id="KW-1185">Reference proteome</keyword>
<dbReference type="InterPro" id="IPR010982">
    <property type="entry name" value="Lambda_DNA-bd_dom_sf"/>
</dbReference>
<comment type="caution">
    <text evidence="2">The sequence shown here is derived from an EMBL/GenBank/DDBJ whole genome shotgun (WGS) entry which is preliminary data.</text>
</comment>
<dbReference type="InterPro" id="IPR001387">
    <property type="entry name" value="Cro/C1-type_HTH"/>
</dbReference>
<name>A0A840ZP66_9HYPH</name>
<dbReference type="SUPFAM" id="SSF47413">
    <property type="entry name" value="lambda repressor-like DNA-binding domains"/>
    <property type="match status" value="1"/>
</dbReference>
<sequence length="96" mass="10849">MDTSYPDNQMLRAQHLFNVRSLIGLTQQEMADNLGLSLRAYSDLENAISKIRTLHVLAVDQLALWEAVRRNDRSLLPARLRMDLMDAVALMRAGAP</sequence>
<dbReference type="GO" id="GO:0003677">
    <property type="term" value="F:DNA binding"/>
    <property type="evidence" value="ECO:0007669"/>
    <property type="project" value="InterPro"/>
</dbReference>
<dbReference type="EMBL" id="JACHOP010000017">
    <property type="protein sequence ID" value="MBB5758838.1"/>
    <property type="molecule type" value="Genomic_DNA"/>
</dbReference>
<evidence type="ECO:0000313" key="2">
    <source>
        <dbReference type="EMBL" id="MBB5758838.1"/>
    </source>
</evidence>
<feature type="domain" description="HTH cro/C1-type" evidence="1">
    <location>
        <begin position="24"/>
        <end position="46"/>
    </location>
</feature>
<proteinExistence type="predicted"/>
<dbReference type="CDD" id="cd00093">
    <property type="entry name" value="HTH_XRE"/>
    <property type="match status" value="1"/>
</dbReference>
<dbReference type="Gene3D" id="1.10.260.40">
    <property type="entry name" value="lambda repressor-like DNA-binding domains"/>
    <property type="match status" value="1"/>
</dbReference>
<dbReference type="AlphaFoldDB" id="A0A840ZP66"/>
<organism evidence="2 3">
    <name type="scientific">Methylorubrum rhodinum</name>
    <dbReference type="NCBI Taxonomy" id="29428"/>
    <lineage>
        <taxon>Bacteria</taxon>
        <taxon>Pseudomonadati</taxon>
        <taxon>Pseudomonadota</taxon>
        <taxon>Alphaproteobacteria</taxon>
        <taxon>Hyphomicrobiales</taxon>
        <taxon>Methylobacteriaceae</taxon>
        <taxon>Methylorubrum</taxon>
    </lineage>
</organism>